<dbReference type="PaxDb" id="8022-A0A060Y4F7"/>
<dbReference type="AlphaFoldDB" id="A0A060Y4F7"/>
<dbReference type="Pfam" id="PF06529">
    <property type="entry name" value="Vert_IL3-reg_TF"/>
    <property type="match status" value="1"/>
</dbReference>
<reference evidence="3" key="1">
    <citation type="journal article" date="2014" name="Nat. Commun.">
        <title>The rainbow trout genome provides novel insights into evolution after whole-genome duplication in vertebrates.</title>
        <authorList>
            <person name="Berthelot C."/>
            <person name="Brunet F."/>
            <person name="Chalopin D."/>
            <person name="Juanchich A."/>
            <person name="Bernard M."/>
            <person name="Noel B."/>
            <person name="Bento P."/>
            <person name="Da Silva C."/>
            <person name="Labadie K."/>
            <person name="Alberti A."/>
            <person name="Aury J.M."/>
            <person name="Louis A."/>
            <person name="Dehais P."/>
            <person name="Bardou P."/>
            <person name="Montfort J."/>
            <person name="Klopp C."/>
            <person name="Cabau C."/>
            <person name="Gaspin C."/>
            <person name="Thorgaard G.H."/>
            <person name="Boussaha M."/>
            <person name="Quillet E."/>
            <person name="Guyomard R."/>
            <person name="Galiana D."/>
            <person name="Bobe J."/>
            <person name="Volff J.N."/>
            <person name="Genet C."/>
            <person name="Wincker P."/>
            <person name="Jaillon O."/>
            <person name="Roest Crollius H."/>
            <person name="Guiguen Y."/>
        </authorList>
    </citation>
    <scope>NUCLEOTIDE SEQUENCE [LARGE SCALE GENOMIC DNA]</scope>
</reference>
<organism evidence="3 4">
    <name type="scientific">Oncorhynchus mykiss</name>
    <name type="common">Rainbow trout</name>
    <name type="synonym">Salmo gairdneri</name>
    <dbReference type="NCBI Taxonomy" id="8022"/>
    <lineage>
        <taxon>Eukaryota</taxon>
        <taxon>Metazoa</taxon>
        <taxon>Chordata</taxon>
        <taxon>Craniata</taxon>
        <taxon>Vertebrata</taxon>
        <taxon>Euteleostomi</taxon>
        <taxon>Actinopterygii</taxon>
        <taxon>Neopterygii</taxon>
        <taxon>Teleostei</taxon>
        <taxon>Protacanthopterygii</taxon>
        <taxon>Salmoniformes</taxon>
        <taxon>Salmonidae</taxon>
        <taxon>Salmoninae</taxon>
        <taxon>Oncorhynchus</taxon>
    </lineage>
</organism>
<dbReference type="PANTHER" id="PTHR15284">
    <property type="entry name" value="NUCLEAR FACTOR INTERLEUKIN-3-REGULATED PROTEIN"/>
    <property type="match status" value="1"/>
</dbReference>
<dbReference type="InterPro" id="IPR010533">
    <property type="entry name" value="Vert_IL3-reg_TF"/>
</dbReference>
<accession>A0A060Y4F7</accession>
<dbReference type="GO" id="GO:0005634">
    <property type="term" value="C:nucleus"/>
    <property type="evidence" value="ECO:0007669"/>
    <property type="project" value="InterPro"/>
</dbReference>
<sequence>MSFLNTNIPIVEICRPSRSVIVSRLKVPDACSSALPHKLRLKNRAIPIKVEAIDPDYDSSGKSSSPIDMSAREDYQRGQGAVADYMQSPLSPLSLQVTNIRDWTHRPEHWHKDSSEKPQNGYQNRLSPVPVSKKLTLDLEDGSYAHSDSENLYLKRGIADLSAEVLSLKRLITSRQGSVIESTKSTTDHESLSKGCYSK</sequence>
<evidence type="ECO:0000313" key="3">
    <source>
        <dbReference type="EMBL" id="CDQ86402.1"/>
    </source>
</evidence>
<reference evidence="3" key="2">
    <citation type="submission" date="2014-03" db="EMBL/GenBank/DDBJ databases">
        <authorList>
            <person name="Genoscope - CEA"/>
        </authorList>
    </citation>
    <scope>NUCLEOTIDE SEQUENCE</scope>
</reference>
<dbReference type="GO" id="GO:0006351">
    <property type="term" value="P:DNA-templated transcription"/>
    <property type="evidence" value="ECO:0007669"/>
    <property type="project" value="InterPro"/>
</dbReference>
<feature type="region of interest" description="Disordered" evidence="1">
    <location>
        <begin position="177"/>
        <end position="199"/>
    </location>
</feature>
<dbReference type="GO" id="GO:0006355">
    <property type="term" value="P:regulation of DNA-templated transcription"/>
    <property type="evidence" value="ECO:0007669"/>
    <property type="project" value="TreeGrafter"/>
</dbReference>
<evidence type="ECO:0000259" key="2">
    <source>
        <dbReference type="Pfam" id="PF06529"/>
    </source>
</evidence>
<dbReference type="GO" id="GO:0003677">
    <property type="term" value="F:DNA binding"/>
    <property type="evidence" value="ECO:0007669"/>
    <property type="project" value="InterPro"/>
</dbReference>
<proteinExistence type="predicted"/>
<protein>
    <recommendedName>
        <fullName evidence="2">Vertebrate interleukin-3 regulated transcription factor domain-containing protein</fullName>
    </recommendedName>
</protein>
<evidence type="ECO:0000313" key="4">
    <source>
        <dbReference type="Proteomes" id="UP000193380"/>
    </source>
</evidence>
<name>A0A060Y4F7_ONCMY</name>
<dbReference type="InterPro" id="IPR047229">
    <property type="entry name" value="NFIL3-like"/>
</dbReference>
<dbReference type="Proteomes" id="UP000193380">
    <property type="component" value="Unassembled WGS sequence"/>
</dbReference>
<gene>
    <name evidence="3" type="ORF">GSONMT00015866001</name>
</gene>
<dbReference type="PANTHER" id="PTHR15284:SF1">
    <property type="entry name" value="NUCLEAR FACTOR INTERLEUKIN-3-REGULATED PROTEIN"/>
    <property type="match status" value="1"/>
</dbReference>
<evidence type="ECO:0000256" key="1">
    <source>
        <dbReference type="SAM" id="MobiDB-lite"/>
    </source>
</evidence>
<dbReference type="GO" id="GO:0007623">
    <property type="term" value="P:circadian rhythm"/>
    <property type="evidence" value="ECO:0007669"/>
    <property type="project" value="InterPro"/>
</dbReference>
<feature type="domain" description="Vertebrate interleukin-3 regulated transcription factor" evidence="2">
    <location>
        <begin position="17"/>
        <end position="182"/>
    </location>
</feature>
<dbReference type="STRING" id="8022.A0A060Y4F7"/>
<dbReference type="EMBL" id="FR907277">
    <property type="protein sequence ID" value="CDQ86402.1"/>
    <property type="molecule type" value="Genomic_DNA"/>
</dbReference>